<dbReference type="InterPro" id="IPR024728">
    <property type="entry name" value="PolY_HhH_motif"/>
</dbReference>
<dbReference type="GO" id="GO:0003684">
    <property type="term" value="F:damaged DNA binding"/>
    <property type="evidence" value="ECO:0007669"/>
    <property type="project" value="InterPro"/>
</dbReference>
<reference evidence="11 12" key="1">
    <citation type="submission" date="2019-06" db="EMBL/GenBank/DDBJ databases">
        <authorList>
            <person name="Li J."/>
        </authorList>
    </citation>
    <scope>NUCLEOTIDE SEQUENCE [LARGE SCALE GENOMIC DNA]</scope>
    <source>
        <strain evidence="11 12">CGMCC 1.8012</strain>
    </source>
</reference>
<feature type="domain" description="UmuC" evidence="10">
    <location>
        <begin position="27"/>
        <end position="210"/>
    </location>
</feature>
<dbReference type="GO" id="GO:0005829">
    <property type="term" value="C:cytosol"/>
    <property type="evidence" value="ECO:0007669"/>
    <property type="project" value="TreeGrafter"/>
</dbReference>
<keyword evidence="5" id="KW-0741">SOS mutagenesis</keyword>
<evidence type="ECO:0000256" key="9">
    <source>
        <dbReference type="ARBA" id="ARBA00049244"/>
    </source>
</evidence>
<accession>A0A5C4R148</accession>
<dbReference type="InterPro" id="IPR036775">
    <property type="entry name" value="DNA_pol_Y-fam_lit_finger_sf"/>
</dbReference>
<dbReference type="InterPro" id="IPR050116">
    <property type="entry name" value="DNA_polymerase-Y"/>
</dbReference>
<evidence type="ECO:0000256" key="3">
    <source>
        <dbReference type="ARBA" id="ARBA00012417"/>
    </source>
</evidence>
<dbReference type="Proteomes" id="UP000304880">
    <property type="component" value="Unassembled WGS sequence"/>
</dbReference>
<keyword evidence="12" id="KW-1185">Reference proteome</keyword>
<dbReference type="GO" id="GO:0009432">
    <property type="term" value="P:SOS response"/>
    <property type="evidence" value="ECO:0007669"/>
    <property type="project" value="UniProtKB-KW"/>
</dbReference>
<dbReference type="Gene3D" id="3.30.70.270">
    <property type="match status" value="1"/>
</dbReference>
<dbReference type="InterPro" id="IPR043502">
    <property type="entry name" value="DNA/RNA_pol_sf"/>
</dbReference>
<protein>
    <recommendedName>
        <fullName evidence="3">DNA-directed DNA polymerase</fullName>
        <ecNumber evidence="3">2.7.7.7</ecNumber>
    </recommendedName>
</protein>
<name>A0A5C4R148_9RHOB</name>
<evidence type="ECO:0000256" key="8">
    <source>
        <dbReference type="ARBA" id="ARBA00025589"/>
    </source>
</evidence>
<comment type="catalytic activity">
    <reaction evidence="9">
        <text>DNA(n) + a 2'-deoxyribonucleoside 5'-triphosphate = DNA(n+1) + diphosphate</text>
        <dbReference type="Rhea" id="RHEA:22508"/>
        <dbReference type="Rhea" id="RHEA-COMP:17339"/>
        <dbReference type="Rhea" id="RHEA-COMP:17340"/>
        <dbReference type="ChEBI" id="CHEBI:33019"/>
        <dbReference type="ChEBI" id="CHEBI:61560"/>
        <dbReference type="ChEBI" id="CHEBI:173112"/>
        <dbReference type="EC" id="2.7.7.7"/>
    </reaction>
</comment>
<dbReference type="AlphaFoldDB" id="A0A5C4R148"/>
<organism evidence="11 12">
    <name type="scientific">Paracoccus haeundaensis</name>
    <dbReference type="NCBI Taxonomy" id="225362"/>
    <lineage>
        <taxon>Bacteria</taxon>
        <taxon>Pseudomonadati</taxon>
        <taxon>Pseudomonadota</taxon>
        <taxon>Alphaproteobacteria</taxon>
        <taxon>Rhodobacterales</taxon>
        <taxon>Paracoccaceae</taxon>
        <taxon>Paracoccus</taxon>
    </lineage>
</organism>
<dbReference type="GO" id="GO:0003887">
    <property type="term" value="F:DNA-directed DNA polymerase activity"/>
    <property type="evidence" value="ECO:0007669"/>
    <property type="project" value="UniProtKB-EC"/>
</dbReference>
<dbReference type="SUPFAM" id="SSF56672">
    <property type="entry name" value="DNA/RNA polymerases"/>
    <property type="match status" value="1"/>
</dbReference>
<evidence type="ECO:0000259" key="10">
    <source>
        <dbReference type="PROSITE" id="PS50173"/>
    </source>
</evidence>
<sequence length="448" mass="49399">MGSCRRRRAPPAHRIGAVLVEQSDRPIALIDCNNFYVSCERLFDMSLRGIPVIVLSNNDGAVVARSDESKALGIRMAEPVFKIRDLMKRHGVKAMSSNYALYGDVSRRVSEVLHSYSPRLETYSIDESFVDLSGFGDRMETHAAQMRDAVRTETGIPTCVGIAPTKTLAKLANYAAKKNPLFSGVCNLMDQDVRDYVMRRIPIGEIWGVGSATEAKLKAQGIDSAAELRDLPLALGRKIGTVVLERLVAELRGLPCIDFEDVPPQRKGMAVTRSAGTPMTSFDTLAQAISAHATRAAEKLRQHGLVAGTMTVFYHTNPHKPDRPRHSFSRSIRLRPMSNHTFDLVDAAVAAARKGWKGDPSGNGYGYTKAGIILDDLLSEADRPAMLFPPDRPRDARLTDALDAINDRFGKKTMVLAREGVSRTWATKADHRSPRYTTRISELPTLKV</sequence>
<dbReference type="EMBL" id="VDDC01000061">
    <property type="protein sequence ID" value="TNH37636.1"/>
    <property type="molecule type" value="Genomic_DNA"/>
</dbReference>
<evidence type="ECO:0000256" key="6">
    <source>
        <dbReference type="ARBA" id="ARBA00023204"/>
    </source>
</evidence>
<evidence type="ECO:0000256" key="2">
    <source>
        <dbReference type="ARBA" id="ARBA00011245"/>
    </source>
</evidence>
<dbReference type="GO" id="GO:0042276">
    <property type="term" value="P:error-prone translesion synthesis"/>
    <property type="evidence" value="ECO:0007669"/>
    <property type="project" value="TreeGrafter"/>
</dbReference>
<dbReference type="InterPro" id="IPR001126">
    <property type="entry name" value="UmuC"/>
</dbReference>
<dbReference type="CDD" id="cd01700">
    <property type="entry name" value="PolY_Pol_V_umuC"/>
    <property type="match status" value="1"/>
</dbReference>
<dbReference type="InterPro" id="IPR043128">
    <property type="entry name" value="Rev_trsase/Diguanyl_cyclase"/>
</dbReference>
<dbReference type="Pfam" id="PF11798">
    <property type="entry name" value="IMS_HHH"/>
    <property type="match status" value="1"/>
</dbReference>
<evidence type="ECO:0000313" key="11">
    <source>
        <dbReference type="EMBL" id="TNH37636.1"/>
    </source>
</evidence>
<comment type="function">
    <text evidence="8">Poorly processive, error-prone DNA polymerase involved in untargeted mutagenesis. Copies undamaged DNA at stalled replication forks, which arise in vivo from mismatched or misaligned primer ends. These misaligned primers can be extended by PolIV. Exhibits no 3'-5' exonuclease (proofreading) activity. May be involved in translesional synthesis, in conjunction with the beta clamp from PolIII.</text>
</comment>
<comment type="subunit">
    <text evidence="2">Monomer.</text>
</comment>
<evidence type="ECO:0000313" key="12">
    <source>
        <dbReference type="Proteomes" id="UP000304880"/>
    </source>
</evidence>
<dbReference type="Pfam" id="PF11799">
    <property type="entry name" value="IMS_C"/>
    <property type="match status" value="1"/>
</dbReference>
<proteinExistence type="inferred from homology"/>
<evidence type="ECO:0000256" key="7">
    <source>
        <dbReference type="ARBA" id="ARBA00023236"/>
    </source>
</evidence>
<dbReference type="GO" id="GO:0006281">
    <property type="term" value="P:DNA repair"/>
    <property type="evidence" value="ECO:0007669"/>
    <property type="project" value="UniProtKB-KW"/>
</dbReference>
<dbReference type="InterPro" id="IPR025188">
    <property type="entry name" value="DUF4113"/>
</dbReference>
<evidence type="ECO:0000256" key="1">
    <source>
        <dbReference type="ARBA" id="ARBA00010945"/>
    </source>
</evidence>
<keyword evidence="7" id="KW-0742">SOS response</keyword>
<keyword evidence="6" id="KW-0234">DNA repair</keyword>
<dbReference type="Gene3D" id="3.30.1490.100">
    <property type="entry name" value="DNA polymerase, Y-family, little finger domain"/>
    <property type="match status" value="1"/>
</dbReference>
<gene>
    <name evidence="11" type="ORF">FHD67_19210</name>
</gene>
<evidence type="ECO:0000256" key="5">
    <source>
        <dbReference type="ARBA" id="ARBA00023199"/>
    </source>
</evidence>
<dbReference type="PANTHER" id="PTHR11076:SF34">
    <property type="entry name" value="PROTEIN UMUC"/>
    <property type="match status" value="1"/>
</dbReference>
<dbReference type="PANTHER" id="PTHR11076">
    <property type="entry name" value="DNA REPAIR POLYMERASE UMUC / TRANSFERASE FAMILY MEMBER"/>
    <property type="match status" value="1"/>
</dbReference>
<evidence type="ECO:0000256" key="4">
    <source>
        <dbReference type="ARBA" id="ARBA00022763"/>
    </source>
</evidence>
<comment type="caution">
    <text evidence="11">The sequence shown here is derived from an EMBL/GenBank/DDBJ whole genome shotgun (WGS) entry which is preliminary data.</text>
</comment>
<dbReference type="Gene3D" id="3.40.1170.60">
    <property type="match status" value="1"/>
</dbReference>
<dbReference type="Pfam" id="PF00817">
    <property type="entry name" value="IMS"/>
    <property type="match status" value="1"/>
</dbReference>
<dbReference type="Pfam" id="PF13438">
    <property type="entry name" value="DUF4113"/>
    <property type="match status" value="1"/>
</dbReference>
<dbReference type="PROSITE" id="PS50173">
    <property type="entry name" value="UMUC"/>
    <property type="match status" value="1"/>
</dbReference>
<dbReference type="Gene3D" id="1.10.150.20">
    <property type="entry name" value="5' to 3' exonuclease, C-terminal subdomain"/>
    <property type="match status" value="1"/>
</dbReference>
<comment type="similarity">
    <text evidence="1">Belongs to the DNA polymerase type-Y family.</text>
</comment>
<dbReference type="EC" id="2.7.7.7" evidence="3"/>
<keyword evidence="4" id="KW-0227">DNA damage</keyword>
<dbReference type="InterPro" id="IPR017961">
    <property type="entry name" value="DNA_pol_Y-fam_little_finger"/>
</dbReference>